<keyword evidence="5" id="KW-1185">Reference proteome</keyword>
<dbReference type="EMBL" id="WNJQ01000012">
    <property type="protein sequence ID" value="MBC9826139.1"/>
    <property type="molecule type" value="Genomic_DNA"/>
</dbReference>
<evidence type="ECO:0000313" key="4">
    <source>
        <dbReference type="EMBL" id="MBC9826139.1"/>
    </source>
</evidence>
<feature type="coiled-coil region" evidence="1">
    <location>
        <begin position="434"/>
        <end position="461"/>
    </location>
</feature>
<dbReference type="Pfam" id="PF06114">
    <property type="entry name" value="Peptidase_M78"/>
    <property type="match status" value="1"/>
</dbReference>
<evidence type="ECO:0000256" key="1">
    <source>
        <dbReference type="SAM" id="Coils"/>
    </source>
</evidence>
<name>A0ABR7TDS2_9LACT</name>
<keyword evidence="1" id="KW-0175">Coiled coil</keyword>
<dbReference type="Pfam" id="PF08401">
    <property type="entry name" value="ArdcN"/>
    <property type="match status" value="1"/>
</dbReference>
<proteinExistence type="predicted"/>
<accession>A0ABR7TDS2</accession>
<reference evidence="4 5" key="1">
    <citation type="journal article" date="2020" name="Microorganisms">
        <title>New Insight into Antimicrobial Compounds from Food and Marine-Sourced Carnobacterium Species through Phenotype and Genome Analyses.</title>
        <authorList>
            <person name="Begrem S."/>
            <person name="Ivaniuk F."/>
            <person name="Gigout-Chevalier F."/>
            <person name="Kolypczuk L."/>
            <person name="Bonnetot S."/>
            <person name="Leroi F."/>
            <person name="Grovel O."/>
            <person name="Delbarre-Ladrat C."/>
            <person name="Passerini D."/>
        </authorList>
    </citation>
    <scope>NUCLEOTIDE SEQUENCE [LARGE SCALE GENOMIC DNA]</scope>
    <source>
        <strain evidence="4 5">MIP2551</strain>
    </source>
</reference>
<organism evidence="4 5">
    <name type="scientific">Carnobacterium inhibens</name>
    <dbReference type="NCBI Taxonomy" id="147709"/>
    <lineage>
        <taxon>Bacteria</taxon>
        <taxon>Bacillati</taxon>
        <taxon>Bacillota</taxon>
        <taxon>Bacilli</taxon>
        <taxon>Lactobacillales</taxon>
        <taxon>Carnobacteriaceae</taxon>
        <taxon>Carnobacterium</taxon>
    </lineage>
</organism>
<protein>
    <submittedName>
        <fullName evidence="4">ImmA/IrrE family metallo-endopeptidase</fullName>
    </submittedName>
</protein>
<evidence type="ECO:0000259" key="3">
    <source>
        <dbReference type="Pfam" id="PF08401"/>
    </source>
</evidence>
<feature type="domain" description="IrrE N-terminal-like" evidence="2">
    <location>
        <begin position="339"/>
        <end position="416"/>
    </location>
</feature>
<evidence type="ECO:0000313" key="5">
    <source>
        <dbReference type="Proteomes" id="UP000638836"/>
    </source>
</evidence>
<dbReference type="Gene3D" id="1.10.10.2910">
    <property type="match status" value="1"/>
</dbReference>
<dbReference type="InterPro" id="IPR010359">
    <property type="entry name" value="IrrE_HExxH"/>
</dbReference>
<sequence>MELLSMANSSNTFHKWLLETLHENELVLDLKNITLKNELQNSLQALNDFLVDDWFSSEEGTSIADQVEINLDKQRENHLQKDFPLFIAGNLELTVSKSTKNKGYQVTTFNHTGALSDHQENSLKGCLKYLKELNAYPLDKHLSSYFSQEGSIAMANQYKKSSEAEKKKEIDQLTEKMTTQVQTYTETPEQMTELLDFMSQFRDYSIRNQFMIRSQHKGANGVASYQRFKELGFPVQKGEKGIKIWVPMTVTQFKTKDGEWKNQSKATKEEKEWIKKNQSTDNVKTFTRFKLGTVFDVTQTHAKPEDYPAIFPNKKNQFDFGGKDLDLLNQSLLEYSNSTNIPIIKEPFRDSAAKGYYMPSTHSITLNTKNTETENVHTLIHELAHAEMHNSSKLKNKELTMQAAPVLEYQAEMTAYVVGKYYGLDTEKHSLRYISNWTNNLEKVEDKINSLSEVKKVSEKLIDQLDLIIEQTTERKQGLSPDKVEVIATKLGFLTDPNNQNQYNRLKDTTLKINTIQPLKNNPNGKLTLYSIELVSKEQTFNYVIATGKEKKEIATDWLGEKTANDWLKEDVKYHVLHKDLNQELNTEKIMDIVNLTENEKVSMGDFSNQNKIDKNMLASPSL</sequence>
<gene>
    <name evidence="4" type="ORF">GLO26_10105</name>
</gene>
<dbReference type="InterPro" id="IPR013610">
    <property type="entry name" value="ArdC_N"/>
</dbReference>
<comment type="caution">
    <text evidence="4">The sequence shown here is derived from an EMBL/GenBank/DDBJ whole genome shotgun (WGS) entry which is preliminary data.</text>
</comment>
<evidence type="ECO:0000259" key="2">
    <source>
        <dbReference type="Pfam" id="PF06114"/>
    </source>
</evidence>
<feature type="domain" description="N-terminal" evidence="3">
    <location>
        <begin position="170"/>
        <end position="272"/>
    </location>
</feature>
<dbReference type="Proteomes" id="UP000638836">
    <property type="component" value="Unassembled WGS sequence"/>
</dbReference>